<comment type="caution">
    <text evidence="3">The sequence shown here is derived from an EMBL/GenBank/DDBJ whole genome shotgun (WGS) entry which is preliminary data.</text>
</comment>
<dbReference type="RefSeq" id="WP_184204330.1">
    <property type="nucleotide sequence ID" value="NZ_JACHIF010000001.1"/>
</dbReference>
<dbReference type="PANTHER" id="PTHR36194">
    <property type="entry name" value="S-LAYER-LIKE PROTEIN"/>
    <property type="match status" value="1"/>
</dbReference>
<accession>A0A7W7YGU9</accession>
<evidence type="ECO:0000313" key="3">
    <source>
        <dbReference type="EMBL" id="MBB5035874.1"/>
    </source>
</evidence>
<dbReference type="InterPro" id="IPR025493">
    <property type="entry name" value="DUF4384"/>
</dbReference>
<dbReference type="EMBL" id="JACHIF010000001">
    <property type="protein sequence ID" value="MBB5035874.1"/>
    <property type="molecule type" value="Genomic_DNA"/>
</dbReference>
<feature type="signal peptide" evidence="1">
    <location>
        <begin position="1"/>
        <end position="18"/>
    </location>
</feature>
<evidence type="ECO:0000256" key="1">
    <source>
        <dbReference type="SAM" id="SignalP"/>
    </source>
</evidence>
<feature type="domain" description="DUF4384" evidence="2">
    <location>
        <begin position="623"/>
        <end position="700"/>
    </location>
</feature>
<organism evidence="3 4">
    <name type="scientific">Prosthecobacter dejongeii</name>
    <dbReference type="NCBI Taxonomy" id="48465"/>
    <lineage>
        <taxon>Bacteria</taxon>
        <taxon>Pseudomonadati</taxon>
        <taxon>Verrucomicrobiota</taxon>
        <taxon>Verrucomicrobiia</taxon>
        <taxon>Verrucomicrobiales</taxon>
        <taxon>Verrucomicrobiaceae</taxon>
        <taxon>Prosthecobacter</taxon>
    </lineage>
</organism>
<proteinExistence type="predicted"/>
<sequence>MKLFLHSLALLMVLSAWGDETQVLKLLDQKCADCHSDGDEEPALHGGINLTQLKGAEDEVKSILDRVQRADTVKGRMPKSKGQPGDAAYLPPLTAEEVTLLKTWSAGGPTAAKTETSAPVMEASPSAAAAAPVRRFIPMAEEVRIIAADVVKLPESTQPFVRYLTLTNLANLRDALGQPVEDAKQMETYRAAISKLLNSLSHEGQIHVPSAIDEGKTIYRFDLRDYGWTPKEWEQHVVAGYPYALRGLDARREQEIQDATHSAAAWVRADWFTFAASQPPLYNQLLHLPDNDRDLEKQLGVDVVGNLTHKRAIRAGFRESGVSQGNRMIERHELGRYPGAYWKSYDFSPLDLHGQHDLFRSPLGPVGAGLTPNQDREFAHDGGEIIWNLRNGLQAYYLSTAKGTKLDRAPTEIVQDRKRRDGAIINGISCMACHESGMKYTLDKPLEEFKDEVGPVALKAGLDRAEQRMVEDLYVPQAKLHEVVKQDEERFKKALATATPGYDQPLDPVERLYKRFKADIKLETLAAEFGEEDLSFIARLKDTRDTDLESIATQLETGLGFPRAGFMDQFRAVVSALSYQQLDFTPIAYTELTSGASKAGGNIGQVSLSEGGKLTLSTDKAHYVKGDLMTVTLRATEGVFVRLYHFSADKKITQIFPNAGQKQNFIPGGKSVTLPGTGDSFRFRMGSPYGTEIILAVASPVQFTDAENLAFAQNEVFKSFPENDLRKAAKRGVKGLTVEVSDMQGKVVGERSAATFTARAVFTVSDH</sequence>
<keyword evidence="1" id="KW-0732">Signal</keyword>
<reference evidence="3 4" key="1">
    <citation type="submission" date="2020-08" db="EMBL/GenBank/DDBJ databases">
        <title>Genomic Encyclopedia of Type Strains, Phase IV (KMG-IV): sequencing the most valuable type-strain genomes for metagenomic binning, comparative biology and taxonomic classification.</title>
        <authorList>
            <person name="Goeker M."/>
        </authorList>
    </citation>
    <scope>NUCLEOTIDE SEQUENCE [LARGE SCALE GENOMIC DNA]</scope>
    <source>
        <strain evidence="3 4">DSM 12251</strain>
    </source>
</reference>
<evidence type="ECO:0000259" key="2">
    <source>
        <dbReference type="Pfam" id="PF14326"/>
    </source>
</evidence>
<dbReference type="PANTHER" id="PTHR36194:SF1">
    <property type="entry name" value="S-LAYER-LIKE PROTEIN"/>
    <property type="match status" value="1"/>
</dbReference>
<protein>
    <recommendedName>
        <fullName evidence="2">DUF4384 domain-containing protein</fullName>
    </recommendedName>
</protein>
<dbReference type="Pfam" id="PF14326">
    <property type="entry name" value="DUF4384"/>
    <property type="match status" value="1"/>
</dbReference>
<gene>
    <name evidence="3" type="ORF">HNQ64_000108</name>
</gene>
<dbReference type="Proteomes" id="UP000534294">
    <property type="component" value="Unassembled WGS sequence"/>
</dbReference>
<dbReference type="AlphaFoldDB" id="A0A7W7YGU9"/>
<keyword evidence="4" id="KW-1185">Reference proteome</keyword>
<feature type="chain" id="PRO_5031422381" description="DUF4384 domain-containing protein" evidence="1">
    <location>
        <begin position="19"/>
        <end position="767"/>
    </location>
</feature>
<name>A0A7W7YGU9_9BACT</name>
<evidence type="ECO:0000313" key="4">
    <source>
        <dbReference type="Proteomes" id="UP000534294"/>
    </source>
</evidence>